<protein>
    <submittedName>
        <fullName evidence="1">Uncharacterized protein</fullName>
    </submittedName>
</protein>
<evidence type="ECO:0000313" key="2">
    <source>
        <dbReference type="Proteomes" id="UP000233551"/>
    </source>
</evidence>
<dbReference type="AlphaFoldDB" id="A0A2I0HYI0"/>
<evidence type="ECO:0000313" key="1">
    <source>
        <dbReference type="EMBL" id="PKI36749.1"/>
    </source>
</evidence>
<sequence length="56" mass="6036">MRVSMLSMRTATTLIKIAYGLNAHSRSFSQPKVTSPIASVITGNLAGLWSLDCEPL</sequence>
<proteinExistence type="predicted"/>
<name>A0A2I0HYI0_PUNGR</name>
<accession>A0A2I0HYI0</accession>
<reference evidence="1 2" key="1">
    <citation type="submission" date="2017-11" db="EMBL/GenBank/DDBJ databases">
        <title>De-novo sequencing of pomegranate (Punica granatum L.) genome.</title>
        <authorList>
            <person name="Akparov Z."/>
            <person name="Amiraslanov A."/>
            <person name="Hajiyeva S."/>
            <person name="Abbasov M."/>
            <person name="Kaur K."/>
            <person name="Hamwieh A."/>
            <person name="Solovyev V."/>
            <person name="Salamov A."/>
            <person name="Braich B."/>
            <person name="Kosarev P."/>
            <person name="Mahmoud A."/>
            <person name="Hajiyev E."/>
            <person name="Babayeva S."/>
            <person name="Izzatullayeva V."/>
            <person name="Mammadov A."/>
            <person name="Mammadov A."/>
            <person name="Sharifova S."/>
            <person name="Ojaghi J."/>
            <person name="Eynullazada K."/>
            <person name="Bayramov B."/>
            <person name="Abdulazimova A."/>
            <person name="Shahmuradov I."/>
        </authorList>
    </citation>
    <scope>NUCLEOTIDE SEQUENCE [LARGE SCALE GENOMIC DNA]</scope>
    <source>
        <strain evidence="2">cv. AG2017</strain>
        <tissue evidence="1">Leaf</tissue>
    </source>
</reference>
<comment type="caution">
    <text evidence="1">The sequence shown here is derived from an EMBL/GenBank/DDBJ whole genome shotgun (WGS) entry which is preliminary data.</text>
</comment>
<organism evidence="1 2">
    <name type="scientific">Punica granatum</name>
    <name type="common">Pomegranate</name>
    <dbReference type="NCBI Taxonomy" id="22663"/>
    <lineage>
        <taxon>Eukaryota</taxon>
        <taxon>Viridiplantae</taxon>
        <taxon>Streptophyta</taxon>
        <taxon>Embryophyta</taxon>
        <taxon>Tracheophyta</taxon>
        <taxon>Spermatophyta</taxon>
        <taxon>Magnoliopsida</taxon>
        <taxon>eudicotyledons</taxon>
        <taxon>Gunneridae</taxon>
        <taxon>Pentapetalae</taxon>
        <taxon>rosids</taxon>
        <taxon>malvids</taxon>
        <taxon>Myrtales</taxon>
        <taxon>Lythraceae</taxon>
        <taxon>Punica</taxon>
    </lineage>
</organism>
<gene>
    <name evidence="1" type="ORF">CRG98_042851</name>
</gene>
<dbReference type="EMBL" id="PGOL01004703">
    <property type="protein sequence ID" value="PKI36749.1"/>
    <property type="molecule type" value="Genomic_DNA"/>
</dbReference>
<keyword evidence="2" id="KW-1185">Reference proteome</keyword>
<dbReference type="Proteomes" id="UP000233551">
    <property type="component" value="Unassembled WGS sequence"/>
</dbReference>